<accession>A0ABR4NGS9</accession>
<dbReference type="InterPro" id="IPR043154">
    <property type="entry name" value="Sec-1-like_dom1"/>
</dbReference>
<dbReference type="InterPro" id="IPR027482">
    <property type="entry name" value="Sec1-like_dom2"/>
</dbReference>
<dbReference type="Gene3D" id="3.90.830.10">
    <property type="entry name" value="Syntaxin Binding Protein 1, Chain A, domain 2"/>
    <property type="match status" value="1"/>
</dbReference>
<keyword evidence="3" id="KW-1185">Reference proteome</keyword>
<protein>
    <submittedName>
        <fullName evidence="2">Vesicle trafficking between the ER and Golgi</fullName>
    </submittedName>
</protein>
<dbReference type="Pfam" id="PF00995">
    <property type="entry name" value="Sec1"/>
    <property type="match status" value="1"/>
</dbReference>
<dbReference type="InterPro" id="IPR036045">
    <property type="entry name" value="Sec1-like_sf"/>
</dbReference>
<evidence type="ECO:0000313" key="3">
    <source>
        <dbReference type="Proteomes" id="UP001527925"/>
    </source>
</evidence>
<dbReference type="Proteomes" id="UP001527925">
    <property type="component" value="Unassembled WGS sequence"/>
</dbReference>
<comment type="caution">
    <text evidence="2">The sequence shown here is derived from an EMBL/GenBank/DDBJ whole genome shotgun (WGS) entry which is preliminary data.</text>
</comment>
<proteinExistence type="inferred from homology"/>
<name>A0ABR4NGS9_9FUNG</name>
<gene>
    <name evidence="2" type="primary">SLY1</name>
    <name evidence="2" type="ORF">HK105_201513</name>
</gene>
<sequence>MLNLNAEPASSGGGLGGIGAAPFVAGASSAIPVANDPVWKVLIYDKFCQDIISPLLHVSDLRERGITVHMSIYSERDPIPDVPAIYFVEPTADNIKRIANDLSRQLYDSFSINFSSALPRPLLEDLAAAAVSSDSAGLIAQICDQYLNFVSLDHNLFSMQLSNSYQLLNSPSTTEQQIEDLTSKIAASLFSVLVALGTVPIIRCPRGNSAEAVALKLESKLRDHVLNSRSSLFSEGVQLSRPVLVLLDRNVDLTTPLSHTWTYSTLVHDILDMKLNRVSVMVDERGRQVRKNYDVDVSDFFWSRNAGNPFPQVAEDVDAEINKYKEEVDQVTRACGVSSLEEVDPNEYSSSARNLSSAIKQLPELTLRKKTLDMHMNIATCLFKELRERQLDAFFSMEESIGKLNKSTILEAIRDPKKSAQDKIRLFLIYYFSVEEISKEDLAEYESALAQAECSTDAINYAKQVRMYSRMTAVVNAPAPQQSGSSDLFGTFTSNFSKLTDTLQSSAVSGQIGSLISGVKNLLPTRKELVVTRTVDAIMEGAASSLTDDFLYLDPKAARLGAAGRQPPKGRVTFQDAIVFVVGGGNYLEYQNLLDYAQMIRTQRPNLVKKRIVYGSTELLTAKAFIEQLEALGKK</sequence>
<dbReference type="InterPro" id="IPR043127">
    <property type="entry name" value="Sec-1-like_dom3a"/>
</dbReference>
<dbReference type="Gene3D" id="3.40.50.1910">
    <property type="match status" value="1"/>
</dbReference>
<dbReference type="PANTHER" id="PTHR11679">
    <property type="entry name" value="VESICLE PROTEIN SORTING-ASSOCIATED"/>
    <property type="match status" value="1"/>
</dbReference>
<organism evidence="2 3">
    <name type="scientific">Polyrhizophydium stewartii</name>
    <dbReference type="NCBI Taxonomy" id="2732419"/>
    <lineage>
        <taxon>Eukaryota</taxon>
        <taxon>Fungi</taxon>
        <taxon>Fungi incertae sedis</taxon>
        <taxon>Chytridiomycota</taxon>
        <taxon>Chytridiomycota incertae sedis</taxon>
        <taxon>Chytridiomycetes</taxon>
        <taxon>Rhizophydiales</taxon>
        <taxon>Rhizophydiales incertae sedis</taxon>
        <taxon>Polyrhizophydium</taxon>
    </lineage>
</organism>
<dbReference type="PIRSF" id="PIRSF005715">
    <property type="entry name" value="VPS45_Sec1"/>
    <property type="match status" value="1"/>
</dbReference>
<comment type="similarity">
    <text evidence="1">Belongs to the STXBP/unc-18/SEC1 family.</text>
</comment>
<dbReference type="EMBL" id="JADGIZ020000005">
    <property type="protein sequence ID" value="KAL2918679.1"/>
    <property type="molecule type" value="Genomic_DNA"/>
</dbReference>
<reference evidence="2 3" key="1">
    <citation type="submission" date="2023-09" db="EMBL/GenBank/DDBJ databases">
        <title>Pangenome analysis of Batrachochytrium dendrobatidis and related Chytrids.</title>
        <authorList>
            <person name="Yacoub M.N."/>
            <person name="Stajich J.E."/>
            <person name="James T.Y."/>
        </authorList>
    </citation>
    <scope>NUCLEOTIDE SEQUENCE [LARGE SCALE GENOMIC DNA]</scope>
    <source>
        <strain evidence="2 3">JEL0888</strain>
    </source>
</reference>
<evidence type="ECO:0000313" key="2">
    <source>
        <dbReference type="EMBL" id="KAL2918679.1"/>
    </source>
</evidence>
<dbReference type="Gene3D" id="3.40.50.2060">
    <property type="match status" value="1"/>
</dbReference>
<dbReference type="InterPro" id="IPR001619">
    <property type="entry name" value="Sec1-like"/>
</dbReference>
<dbReference type="SUPFAM" id="SSF56815">
    <property type="entry name" value="Sec1/munc18-like (SM) proteins"/>
    <property type="match status" value="1"/>
</dbReference>
<dbReference type="Gene3D" id="1.25.40.60">
    <property type="match status" value="1"/>
</dbReference>
<evidence type="ECO:0000256" key="1">
    <source>
        <dbReference type="ARBA" id="ARBA00009884"/>
    </source>
</evidence>